<proteinExistence type="predicted"/>
<dbReference type="EMBL" id="JACHMX010000001">
    <property type="protein sequence ID" value="MBB5854956.1"/>
    <property type="molecule type" value="Genomic_DNA"/>
</dbReference>
<dbReference type="Pfam" id="PF18735">
    <property type="entry name" value="HEPN_RiboL-PSP"/>
    <property type="match status" value="1"/>
</dbReference>
<protein>
    <recommendedName>
        <fullName evidence="1">RiboL-PSP-HEPN domain-containing protein</fullName>
    </recommendedName>
</protein>
<organism evidence="2 3">
    <name type="scientific">Amycolatopsis umgeniensis</name>
    <dbReference type="NCBI Taxonomy" id="336628"/>
    <lineage>
        <taxon>Bacteria</taxon>
        <taxon>Bacillati</taxon>
        <taxon>Actinomycetota</taxon>
        <taxon>Actinomycetes</taxon>
        <taxon>Pseudonocardiales</taxon>
        <taxon>Pseudonocardiaceae</taxon>
        <taxon>Amycolatopsis</taxon>
    </lineage>
</organism>
<comment type="caution">
    <text evidence="2">The sequence shown here is derived from an EMBL/GenBank/DDBJ whole genome shotgun (WGS) entry which is preliminary data.</text>
</comment>
<name>A0A841B4D6_9PSEU</name>
<evidence type="ECO:0000313" key="2">
    <source>
        <dbReference type="EMBL" id="MBB5854956.1"/>
    </source>
</evidence>
<evidence type="ECO:0000259" key="1">
    <source>
        <dbReference type="Pfam" id="PF18735"/>
    </source>
</evidence>
<reference evidence="2 3" key="1">
    <citation type="submission" date="2020-08" db="EMBL/GenBank/DDBJ databases">
        <title>Sequencing the genomes of 1000 actinobacteria strains.</title>
        <authorList>
            <person name="Klenk H.-P."/>
        </authorList>
    </citation>
    <scope>NUCLEOTIDE SEQUENCE [LARGE SCALE GENOMIC DNA]</scope>
    <source>
        <strain evidence="2 3">DSM 45272</strain>
    </source>
</reference>
<dbReference type="AlphaFoldDB" id="A0A841B4D6"/>
<evidence type="ECO:0000313" key="3">
    <source>
        <dbReference type="Proteomes" id="UP000580861"/>
    </source>
</evidence>
<dbReference type="InterPro" id="IPR041519">
    <property type="entry name" value="HEPN_RiboL-PSP"/>
</dbReference>
<accession>A0A841B4D6</accession>
<keyword evidence="3" id="KW-1185">Reference proteome</keyword>
<gene>
    <name evidence="2" type="ORF">HDA45_005043</name>
</gene>
<dbReference type="RefSeq" id="WP_184899281.1">
    <property type="nucleotide sequence ID" value="NZ_JACHMX010000001.1"/>
</dbReference>
<sequence>MGDYKTESLKSFVDSIREVEVLLNAEGRPEKSLPEPGDRRDSRDLKNALSRAGLVMLVAHFEGFVKSSLAEYVDAICDAKPPSRRVPDALLDLFTKERIRELSQTEDGKQRALRMRRLFAVYSDLWDEDRSINPRLISGSVLARQFTNAGPESLGAALMLVGVDDPIGDIQGDVRSRGGLAKVNVGVKLQEIVGKRNKIAHGDLTEKPVNSEVRDYLLFLLKVAEAIDELISGRIEYSCSLR</sequence>
<dbReference type="Proteomes" id="UP000580861">
    <property type="component" value="Unassembled WGS sequence"/>
</dbReference>
<feature type="domain" description="RiboL-PSP-HEPN" evidence="1">
    <location>
        <begin position="16"/>
        <end position="232"/>
    </location>
</feature>